<evidence type="ECO:0000313" key="1">
    <source>
        <dbReference type="EMBL" id="MBK1468659.1"/>
    </source>
</evidence>
<organism evidence="1 2">
    <name type="scientific">Parvimonas parva</name>
    <dbReference type="NCBI Taxonomy" id="2769485"/>
    <lineage>
        <taxon>Bacteria</taxon>
        <taxon>Bacillati</taxon>
        <taxon>Bacillota</taxon>
        <taxon>Tissierellia</taxon>
        <taxon>Tissierellales</taxon>
        <taxon>Peptoniphilaceae</taxon>
        <taxon>Parvimonas</taxon>
    </lineage>
</organism>
<gene>
    <name evidence="1" type="ORF">IBJ83_04930</name>
</gene>
<sequence length="326" mass="38971">MQYYKILEATKVLLENTKMKEYLQKTSDVKTILYQKEINVEDVLEKLNNREILANEEIIVSGYLSKYGYIYSPNGYHWKKMVDENIKIENGKKEITFSIKPLALPIFERRQIAFLYIGDESPYRFNFSNEEVVIEKNNCFIPVILNEEDYDIYIGKKVKAIFKTIRNNNTAKELQSGLSERYKDLTKYYCDFEKENIYSCILDLKKVISSEEKNYSEKLVYGLSIKIEEHIKDRINKKLQQYHNTRFSLIHEEIGIIFREYKDVLLNIKDDILSIYVEVDINNNLEYKQKMKAIKRVVEEIKKIDYKQKIKLEFCSNEEKVDYFNL</sequence>
<dbReference type="EMBL" id="JACVDA010000011">
    <property type="protein sequence ID" value="MBK1468659.1"/>
    <property type="molecule type" value="Genomic_DNA"/>
</dbReference>
<evidence type="ECO:0000313" key="2">
    <source>
        <dbReference type="Proteomes" id="UP000823123"/>
    </source>
</evidence>
<reference evidence="1 2" key="1">
    <citation type="submission" date="2020-09" db="EMBL/GenBank/DDBJ databases">
        <title>Parvimonas S3374 sp. nov.</title>
        <authorList>
            <person name="Buhl M."/>
        </authorList>
    </citation>
    <scope>NUCLEOTIDE SEQUENCE [LARGE SCALE GENOMIC DNA]</scope>
    <source>
        <strain evidence="1 2">S3374</strain>
    </source>
</reference>
<accession>A0ABS1C976</accession>
<comment type="caution">
    <text evidence="1">The sequence shown here is derived from an EMBL/GenBank/DDBJ whole genome shotgun (WGS) entry which is preliminary data.</text>
</comment>
<dbReference type="Proteomes" id="UP000823123">
    <property type="component" value="Unassembled WGS sequence"/>
</dbReference>
<proteinExistence type="predicted"/>
<keyword evidence="2" id="KW-1185">Reference proteome</keyword>
<protein>
    <submittedName>
        <fullName evidence="1">Uncharacterized protein</fullName>
    </submittedName>
</protein>
<dbReference type="RefSeq" id="WP_201275613.1">
    <property type="nucleotide sequence ID" value="NZ_JACVDA010000011.1"/>
</dbReference>
<name>A0ABS1C976_9FIRM</name>